<accession>A0A143PKP4</accession>
<dbReference type="SUPFAM" id="SSF53850">
    <property type="entry name" value="Periplasmic binding protein-like II"/>
    <property type="match status" value="1"/>
</dbReference>
<dbReference type="STRING" id="1855912.LuPra_02355"/>
<keyword evidence="2" id="KW-1185">Reference proteome</keyword>
<gene>
    <name evidence="1" type="ORF">LuPra_02355</name>
</gene>
<dbReference type="Gene3D" id="3.40.190.10">
    <property type="entry name" value="Periplasmic binding protein-like II"/>
    <property type="match status" value="2"/>
</dbReference>
<name>A0A143PKP4_LUTPR</name>
<reference evidence="2" key="2">
    <citation type="submission" date="2016-04" db="EMBL/GenBank/DDBJ databases">
        <title>First Complete Genome Sequence of a Subdivision 6 Acidobacterium.</title>
        <authorList>
            <person name="Huang S."/>
            <person name="Vieira S."/>
            <person name="Bunk B."/>
            <person name="Riedel T."/>
            <person name="Sproeer C."/>
            <person name="Overmann J."/>
        </authorList>
    </citation>
    <scope>NUCLEOTIDE SEQUENCE [LARGE SCALE GENOMIC DNA]</scope>
    <source>
        <strain evidence="2">DSM 100886 HEG_-6_39</strain>
    </source>
</reference>
<sequence>MSRPLKVGAVMYDPKVSVIWEIIRDFFDAQGAPIDVAFYSTYEDQNDGLLSGAIDNAWNSPLAWVDAQRRSGNGCRAIAMRDTDRDRIAYVVARRSGPVQTLADLKGRTIATGAIDSPQATLIPLGRLRREGLSPGVDVTVRRFDVLVGKHGDHVGGERDALDCLTRGDAAACAMLDLNWDGWVKDGTIDANQFSIVGETDRFDHCVFTVRETLDRSVENAWLDALFAMRYDNPAHREMMDLEGLKAWLPGRTTGFGPLMAAVESERFFAPASS</sequence>
<dbReference type="PATRIC" id="fig|1813736.3.peg.2470"/>
<organism evidence="1 2">
    <name type="scientific">Luteitalea pratensis</name>
    <dbReference type="NCBI Taxonomy" id="1855912"/>
    <lineage>
        <taxon>Bacteria</taxon>
        <taxon>Pseudomonadati</taxon>
        <taxon>Acidobacteriota</taxon>
        <taxon>Vicinamibacteria</taxon>
        <taxon>Vicinamibacterales</taxon>
        <taxon>Vicinamibacteraceae</taxon>
        <taxon>Luteitalea</taxon>
    </lineage>
</organism>
<evidence type="ECO:0000313" key="1">
    <source>
        <dbReference type="EMBL" id="AMY09142.1"/>
    </source>
</evidence>
<evidence type="ECO:0000313" key="2">
    <source>
        <dbReference type="Proteomes" id="UP000076079"/>
    </source>
</evidence>
<dbReference type="Proteomes" id="UP000076079">
    <property type="component" value="Chromosome"/>
</dbReference>
<dbReference type="PANTHER" id="PTHR35841:SF1">
    <property type="entry name" value="PHOSPHONATES-BINDING PERIPLASMIC PROTEIN"/>
    <property type="match status" value="1"/>
</dbReference>
<proteinExistence type="predicted"/>
<dbReference type="RefSeq" id="WP_201792186.1">
    <property type="nucleotide sequence ID" value="NZ_CP015136.1"/>
</dbReference>
<reference evidence="1 2" key="1">
    <citation type="journal article" date="2016" name="Genome Announc.">
        <title>First Complete Genome Sequence of a Subdivision 6 Acidobacterium Strain.</title>
        <authorList>
            <person name="Huang S."/>
            <person name="Vieira S."/>
            <person name="Bunk B."/>
            <person name="Riedel T."/>
            <person name="Sproer C."/>
            <person name="Overmann J."/>
        </authorList>
    </citation>
    <scope>NUCLEOTIDE SEQUENCE [LARGE SCALE GENOMIC DNA]</scope>
    <source>
        <strain evidence="2">DSM 100886 HEG_-6_39</strain>
    </source>
</reference>
<dbReference type="KEGG" id="abac:LuPra_02355"/>
<dbReference type="Pfam" id="PF12974">
    <property type="entry name" value="Phosphonate-bd"/>
    <property type="match status" value="1"/>
</dbReference>
<dbReference type="EMBL" id="CP015136">
    <property type="protein sequence ID" value="AMY09142.1"/>
    <property type="molecule type" value="Genomic_DNA"/>
</dbReference>
<dbReference type="PANTHER" id="PTHR35841">
    <property type="entry name" value="PHOSPHONATES-BINDING PERIPLASMIC PROTEIN"/>
    <property type="match status" value="1"/>
</dbReference>
<protein>
    <submittedName>
        <fullName evidence="1">Phosphate/phosphite/phosphonate ABC transporter, periplasmic binding protein</fullName>
    </submittedName>
</protein>
<dbReference type="AlphaFoldDB" id="A0A143PKP4"/>